<comment type="similarity">
    <text evidence="1">Belongs to the ATP-dependent AMP-binding enzyme family.</text>
</comment>
<dbReference type="Proteomes" id="UP000427906">
    <property type="component" value="Chromosome"/>
</dbReference>
<dbReference type="OrthoDB" id="9803968at2"/>
<dbReference type="InterPro" id="IPR000873">
    <property type="entry name" value="AMP-dep_synth/lig_dom"/>
</dbReference>
<dbReference type="Pfam" id="PF13193">
    <property type="entry name" value="AMP-binding_C"/>
    <property type="match status" value="1"/>
</dbReference>
<dbReference type="RefSeq" id="WP_155317760.1">
    <property type="nucleotide sequence ID" value="NZ_AP021874.1"/>
</dbReference>
<dbReference type="InterPro" id="IPR042099">
    <property type="entry name" value="ANL_N_sf"/>
</dbReference>
<dbReference type="SUPFAM" id="SSF56801">
    <property type="entry name" value="Acetyl-CoA synthetase-like"/>
    <property type="match status" value="1"/>
</dbReference>
<dbReference type="KEGG" id="dalk:DSCA_36830"/>
<evidence type="ECO:0000256" key="2">
    <source>
        <dbReference type="ARBA" id="ARBA00022598"/>
    </source>
</evidence>
<reference evidence="5 6" key="1">
    <citation type="submission" date="2019-11" db="EMBL/GenBank/DDBJ databases">
        <title>Comparative genomics of hydrocarbon-degrading Desulfosarcina strains.</title>
        <authorList>
            <person name="Watanabe M."/>
            <person name="Kojima H."/>
            <person name="Fukui M."/>
        </authorList>
    </citation>
    <scope>NUCLEOTIDE SEQUENCE [LARGE SCALE GENOMIC DNA]</scope>
    <source>
        <strain evidence="5 6">PL12</strain>
    </source>
</reference>
<dbReference type="AlphaFoldDB" id="A0A5K7YMV0"/>
<dbReference type="PANTHER" id="PTHR24096:SF149">
    <property type="entry name" value="AMP-BINDING DOMAIN-CONTAINING PROTEIN-RELATED"/>
    <property type="match status" value="1"/>
</dbReference>
<dbReference type="PANTHER" id="PTHR24096">
    <property type="entry name" value="LONG-CHAIN-FATTY-ACID--COA LIGASE"/>
    <property type="match status" value="1"/>
</dbReference>
<feature type="domain" description="AMP-binding enzyme C-terminal" evidence="4">
    <location>
        <begin position="459"/>
        <end position="535"/>
    </location>
</feature>
<evidence type="ECO:0000313" key="6">
    <source>
        <dbReference type="Proteomes" id="UP000427906"/>
    </source>
</evidence>
<proteinExistence type="inferred from homology"/>
<dbReference type="InterPro" id="IPR045851">
    <property type="entry name" value="AMP-bd_C_sf"/>
</dbReference>
<feature type="domain" description="AMP-dependent synthetase/ligase" evidence="3">
    <location>
        <begin position="28"/>
        <end position="408"/>
    </location>
</feature>
<dbReference type="Pfam" id="PF00501">
    <property type="entry name" value="AMP-binding"/>
    <property type="match status" value="1"/>
</dbReference>
<evidence type="ECO:0000313" key="5">
    <source>
        <dbReference type="EMBL" id="BBO69753.1"/>
    </source>
</evidence>
<keyword evidence="6" id="KW-1185">Reference proteome</keyword>
<dbReference type="InterPro" id="IPR025110">
    <property type="entry name" value="AMP-bd_C"/>
</dbReference>
<dbReference type="Gene3D" id="3.40.50.12780">
    <property type="entry name" value="N-terminal domain of ligase-like"/>
    <property type="match status" value="1"/>
</dbReference>
<dbReference type="FunFam" id="3.30.300.30:FF:000008">
    <property type="entry name" value="2,3-dihydroxybenzoate-AMP ligase"/>
    <property type="match status" value="1"/>
</dbReference>
<protein>
    <submittedName>
        <fullName evidence="5">2,3-dihydroxybenzoate-AMP ligase</fullName>
    </submittedName>
</protein>
<dbReference type="Gene3D" id="3.30.300.30">
    <property type="match status" value="1"/>
</dbReference>
<sequence>MILASSSSIKKFTQMGAWGDKTLIDYFKSHVKKDPERVCVIDPPNKEKLVGLPAERLTYRDLDRAADAVAEALVAEGIEKDDVVLVQLPNCWELAMLYQAVSRAGALISPLPVLWRESEMSYIAGLTKARVLITIKQFNNFDHMAQAKSLQKKHPHIEKVFSLEDIRALSLGQIKQTLDSVTVDPNDIFTICWTSGTEANPKGCPLSHNNWAGMAKVQDVAGMRSGDVMLTAGPLVNMASIGTVYIPWTILGGTLLLHHPFDPQVFMKQLMEEKPNYTLLVPALANMLVKHPNVDQFDLTSFRTITLGSAPPSLYTLQEFKRRWDIEIGNIWGQNEGTGIVSGIEDIPEMDCRVDHFPQWGKPGSIWSSSASKVVEVKILDDSGEELTEVGKVGELVYKGPGVIAEYYKNPTVTQRSFTKDGFFRTGDLFQIREGDCISFFERAKDIIIRGGYNISSQEVENYLLSHPKVQEAAVVGMPDEKLGERMCAYVVPVPGQTVTFDELVCLLNEKGVARYKHPERLEYLEQIPRNPVGKILKKQLRKDLLSRMQKDLA</sequence>
<evidence type="ECO:0000259" key="4">
    <source>
        <dbReference type="Pfam" id="PF13193"/>
    </source>
</evidence>
<evidence type="ECO:0000259" key="3">
    <source>
        <dbReference type="Pfam" id="PF00501"/>
    </source>
</evidence>
<keyword evidence="2 5" id="KW-0436">Ligase</keyword>
<evidence type="ECO:0000256" key="1">
    <source>
        <dbReference type="ARBA" id="ARBA00006432"/>
    </source>
</evidence>
<accession>A0A5K7YMV0</accession>
<organism evidence="5 6">
    <name type="scientific">Desulfosarcina alkanivorans</name>
    <dbReference type="NCBI Taxonomy" id="571177"/>
    <lineage>
        <taxon>Bacteria</taxon>
        <taxon>Pseudomonadati</taxon>
        <taxon>Thermodesulfobacteriota</taxon>
        <taxon>Desulfobacteria</taxon>
        <taxon>Desulfobacterales</taxon>
        <taxon>Desulfosarcinaceae</taxon>
        <taxon>Desulfosarcina</taxon>
    </lineage>
</organism>
<dbReference type="GO" id="GO:0016405">
    <property type="term" value="F:CoA-ligase activity"/>
    <property type="evidence" value="ECO:0007669"/>
    <property type="project" value="TreeGrafter"/>
</dbReference>
<gene>
    <name evidence="5" type="ORF">DSCA_36830</name>
</gene>
<name>A0A5K7YMV0_9BACT</name>
<dbReference type="EMBL" id="AP021874">
    <property type="protein sequence ID" value="BBO69753.1"/>
    <property type="molecule type" value="Genomic_DNA"/>
</dbReference>